<evidence type="ECO:0000256" key="1">
    <source>
        <dbReference type="SAM" id="Phobius"/>
    </source>
</evidence>
<feature type="transmembrane region" description="Helical" evidence="1">
    <location>
        <begin position="12"/>
        <end position="30"/>
    </location>
</feature>
<dbReference type="InterPro" id="IPR024294">
    <property type="entry name" value="DUF3810"/>
</dbReference>
<accession>A0A2H3KCS7</accession>
<gene>
    <name evidence="2" type="ORF">B0A77_09250</name>
</gene>
<feature type="transmembrane region" description="Helical" evidence="1">
    <location>
        <begin position="57"/>
        <end position="77"/>
    </location>
</feature>
<feature type="transmembrane region" description="Helical" evidence="1">
    <location>
        <begin position="89"/>
        <end position="107"/>
    </location>
</feature>
<dbReference type="Pfam" id="PF12725">
    <property type="entry name" value="DUF3810"/>
    <property type="match status" value="1"/>
</dbReference>
<protein>
    <submittedName>
        <fullName evidence="2">DUF3810 domain-containing protein</fullName>
    </submittedName>
</protein>
<keyword evidence="1" id="KW-1133">Transmembrane helix</keyword>
<evidence type="ECO:0000313" key="3">
    <source>
        <dbReference type="Proteomes" id="UP000220828"/>
    </source>
</evidence>
<keyword evidence="1" id="KW-0472">Membrane</keyword>
<dbReference type="EMBL" id="PCMW01000047">
    <property type="protein sequence ID" value="PDS24163.1"/>
    <property type="molecule type" value="Genomic_DNA"/>
</dbReference>
<organism evidence="2 3">
    <name type="scientific">Flavobacterium branchiophilum</name>
    <dbReference type="NCBI Taxonomy" id="55197"/>
    <lineage>
        <taxon>Bacteria</taxon>
        <taxon>Pseudomonadati</taxon>
        <taxon>Bacteroidota</taxon>
        <taxon>Flavobacteriia</taxon>
        <taxon>Flavobacteriales</taxon>
        <taxon>Flavobacteriaceae</taxon>
        <taxon>Flavobacterium</taxon>
    </lineage>
</organism>
<sequence length="355" mass="42058">MIKNKLMITKYKGVLLIVLQIIAVRIIYFFPVSIEKNYSNGVYIYISTFLRYVFGKIPFSIGDVLYIIILLFIFYALYQIKKNKNNSRLIIYFVVFFYFLFHFLWGLNYNRLPLSEKMKIKTTYTNHDLLCFTQKMIKNLNNIHIKITKNDQLKVVNTYNKQQIFAKSIHGYKQLAQEYPYFNYQIPSQKASIFSIPLTYMGFAGYLNPFTNEAQVNDNLPNVLIPNVLCHEMAHQIGYASESECNFIGFLAGSQNPDLYFQYAAYSQVVKNCLIQIKKKQPSRYSYYKQQLHAGILINFKENELFWKKHESIIDQGFKRFYDQYLKMNQQKEGIASYSLFLNLLINYDKNYPIK</sequence>
<proteinExistence type="predicted"/>
<dbReference type="Proteomes" id="UP000220828">
    <property type="component" value="Unassembled WGS sequence"/>
</dbReference>
<evidence type="ECO:0000313" key="2">
    <source>
        <dbReference type="EMBL" id="PDS24163.1"/>
    </source>
</evidence>
<name>A0A2H3KCS7_9FLAO</name>
<comment type="caution">
    <text evidence="2">The sequence shown here is derived from an EMBL/GenBank/DDBJ whole genome shotgun (WGS) entry which is preliminary data.</text>
</comment>
<reference evidence="2 3" key="1">
    <citation type="submission" date="2017-09" db="EMBL/GenBank/DDBJ databases">
        <title>Whole genomes of Flavobacteriaceae.</title>
        <authorList>
            <person name="Stine C."/>
            <person name="Li C."/>
            <person name="Tadesse D."/>
        </authorList>
    </citation>
    <scope>NUCLEOTIDE SEQUENCE [LARGE SCALE GENOMIC DNA]</scope>
    <source>
        <strain evidence="2 3">ATCC 35036</strain>
    </source>
</reference>
<dbReference type="AlphaFoldDB" id="A0A2H3KCS7"/>
<keyword evidence="1" id="KW-0812">Transmembrane</keyword>